<dbReference type="Pfam" id="PF05159">
    <property type="entry name" value="Capsule_synth"/>
    <property type="match status" value="4"/>
</dbReference>
<accession>A0A1H1CD14</accession>
<dbReference type="GO" id="GO:0000271">
    <property type="term" value="P:polysaccharide biosynthetic process"/>
    <property type="evidence" value="ECO:0007669"/>
    <property type="project" value="InterPro"/>
</dbReference>
<gene>
    <name evidence="1" type="ORF">SAMN04490195_1152</name>
</gene>
<dbReference type="InterPro" id="IPR007833">
    <property type="entry name" value="Capsule_polysaccharide_synth"/>
</dbReference>
<organism evidence="1 2">
    <name type="scientific">Pseudomonas moorei</name>
    <dbReference type="NCBI Taxonomy" id="395599"/>
    <lineage>
        <taxon>Bacteria</taxon>
        <taxon>Pseudomonadati</taxon>
        <taxon>Pseudomonadota</taxon>
        <taxon>Gammaproteobacteria</taxon>
        <taxon>Pseudomonadales</taxon>
        <taxon>Pseudomonadaceae</taxon>
        <taxon>Pseudomonas</taxon>
    </lineage>
</organism>
<dbReference type="RefSeq" id="WP_090318478.1">
    <property type="nucleotide sequence ID" value="NZ_FNKJ01000003.1"/>
</dbReference>
<name>A0A1H1CD14_9PSED</name>
<protein>
    <submittedName>
        <fullName evidence="1">Capsular polysaccharide export protein</fullName>
    </submittedName>
</protein>
<dbReference type="OrthoDB" id="543755at2"/>
<keyword evidence="2" id="KW-1185">Reference proteome</keyword>
<sequence>MDNAASPRRSLLILSKGAQQISTLPSLLPEYRLLCGTVRDIAQADDVLAWGRKPSALRAQAVAEEAGLPLLTVEDGFLRSVGLGTEEPPLSLIVDPVGIYYDATVPSRLEQLIPVPLTQAQSLRARALQARWCEERVSKYNGARIDACELPQPCVLVADQTCGDASLQGATAADFERTLEAALTEHPHSTVAVKVHPDVVAGRKHGHFDLAKLRKHPRIHLISDNRHPAELMPNVQAVYVMTSQLGFDALLWDVPVHTFGMPFYAGWGLTLDALPAPARRQPVSLEQLLHAALVEYPRYVDPETGAPCEPETVLAWLGLQRRMRSRLPHDLQMVGFSKWKQPLVLDFFNGSAPRFSPSYRRSKTPAAVVTWGCQHDSLLAQQKYTNHLGRVEDGFLRSVGLGAKKTRPLSWVFDDLGIYYDATRPSRLEHLLQNEPWTSGLLQRAAALREAICAAGVTKYNLPGTTWKRPAGVAKVILVPGQVESDASIRYGAHRIRRNLDLLKAVRERHPLAWLLYKPHPEVLAGTREAGDGEERTSDWCNQVVGDVPFHQLLSEVDEVHVLTSQSGFEALLRGVPVTTYGQPFYAGWGLTRDLGMSPEVQARRTRRLSLDELVAATLIRYPTYVSRITRKFTTPERTLIEIQNWDEVPTQGRPTTWREMIQHLVLSALKPRPRNS</sequence>
<proteinExistence type="predicted"/>
<dbReference type="CDD" id="cd16439">
    <property type="entry name" value="beta_Kdo_transferase_KpsC_2"/>
    <property type="match status" value="1"/>
</dbReference>
<dbReference type="GO" id="GO:0015774">
    <property type="term" value="P:polysaccharide transport"/>
    <property type="evidence" value="ECO:0007669"/>
    <property type="project" value="InterPro"/>
</dbReference>
<dbReference type="AlphaFoldDB" id="A0A1H1CD14"/>
<evidence type="ECO:0000313" key="2">
    <source>
        <dbReference type="Proteomes" id="UP000199570"/>
    </source>
</evidence>
<dbReference type="CDD" id="cd16440">
    <property type="entry name" value="beta_Kdo_transferase_KpsC_1"/>
    <property type="match status" value="1"/>
</dbReference>
<dbReference type="EMBL" id="FNKJ01000003">
    <property type="protein sequence ID" value="SDQ62000.1"/>
    <property type="molecule type" value="Genomic_DNA"/>
</dbReference>
<evidence type="ECO:0000313" key="1">
    <source>
        <dbReference type="EMBL" id="SDQ62000.1"/>
    </source>
</evidence>
<reference evidence="2" key="1">
    <citation type="submission" date="2016-10" db="EMBL/GenBank/DDBJ databases">
        <authorList>
            <person name="Varghese N."/>
            <person name="Submissions S."/>
        </authorList>
    </citation>
    <scope>NUCLEOTIDE SEQUENCE [LARGE SCALE GENOMIC DNA]</scope>
    <source>
        <strain evidence="2">BS3775</strain>
    </source>
</reference>
<dbReference type="Proteomes" id="UP000199570">
    <property type="component" value="Unassembled WGS sequence"/>
</dbReference>